<evidence type="ECO:0000313" key="3">
    <source>
        <dbReference type="EMBL" id="KAB7530400.1"/>
    </source>
</evidence>
<organism evidence="3 4">
    <name type="scientific">Flagellimonas olearia</name>
    <dbReference type="NCBI Taxonomy" id="552546"/>
    <lineage>
        <taxon>Bacteria</taxon>
        <taxon>Pseudomonadati</taxon>
        <taxon>Bacteroidota</taxon>
        <taxon>Flavobacteriia</taxon>
        <taxon>Flavobacteriales</taxon>
        <taxon>Flavobacteriaceae</taxon>
        <taxon>Flagellimonas</taxon>
    </lineage>
</organism>
<proteinExistence type="predicted"/>
<keyword evidence="1" id="KW-1133">Transmembrane helix</keyword>
<evidence type="ECO:0000256" key="1">
    <source>
        <dbReference type="SAM" id="Phobius"/>
    </source>
</evidence>
<dbReference type="AlphaFoldDB" id="A0A6I1E396"/>
<dbReference type="Pfam" id="PF04982">
    <property type="entry name" value="TM_HPP"/>
    <property type="match status" value="1"/>
</dbReference>
<sequence>MEPFTALWLSVAQSVSLSLSPFSQCNIVRLSTHRGATALIAVIGTDDITGLGYWYVLFPVLSGVLIMLSISLIFNNMKCFLKSYQATTNVLF</sequence>
<keyword evidence="1" id="KW-0812">Transmembrane</keyword>
<evidence type="ECO:0000313" key="4">
    <source>
        <dbReference type="Proteomes" id="UP000429785"/>
    </source>
</evidence>
<keyword evidence="1" id="KW-0472">Membrane</keyword>
<name>A0A6I1E396_9FLAO</name>
<protein>
    <recommendedName>
        <fullName evidence="2">HPP transmembrane region domain-containing protein</fullName>
    </recommendedName>
</protein>
<dbReference type="RefSeq" id="WP_152130334.1">
    <property type="nucleotide sequence ID" value="NZ_WELG01000001.1"/>
</dbReference>
<reference evidence="3 4" key="1">
    <citation type="submission" date="2019-10" db="EMBL/GenBank/DDBJ databases">
        <title>Muricauda olearia CL-SS4 JCM15563 genome.</title>
        <authorList>
            <person name="Liu L."/>
        </authorList>
    </citation>
    <scope>NUCLEOTIDE SEQUENCE [LARGE SCALE GENOMIC DNA]</scope>
    <source>
        <strain evidence="3 4">CL-SS4</strain>
    </source>
</reference>
<dbReference type="InterPro" id="IPR058581">
    <property type="entry name" value="TM_HPP"/>
</dbReference>
<evidence type="ECO:0000259" key="2">
    <source>
        <dbReference type="Pfam" id="PF04982"/>
    </source>
</evidence>
<feature type="transmembrane region" description="Helical" evidence="1">
    <location>
        <begin position="53"/>
        <end position="74"/>
    </location>
</feature>
<comment type="caution">
    <text evidence="3">The sequence shown here is derived from an EMBL/GenBank/DDBJ whole genome shotgun (WGS) entry which is preliminary data.</text>
</comment>
<dbReference type="Proteomes" id="UP000429785">
    <property type="component" value="Unassembled WGS sequence"/>
</dbReference>
<dbReference type="OrthoDB" id="9811720at2"/>
<accession>A0A6I1E396</accession>
<dbReference type="EMBL" id="WELG01000001">
    <property type="protein sequence ID" value="KAB7530400.1"/>
    <property type="molecule type" value="Genomic_DNA"/>
</dbReference>
<feature type="domain" description="HPP transmembrane region" evidence="2">
    <location>
        <begin position="7"/>
        <end position="78"/>
    </location>
</feature>
<gene>
    <name evidence="3" type="ORF">F8C76_02515</name>
</gene>